<reference evidence="1" key="2">
    <citation type="submission" date="2025-03" db="EMBL/GenBank/DDBJ databases">
        <authorList>
            <consortium name="ELIXIR-Norway"/>
            <consortium name="Elixir Norway"/>
        </authorList>
    </citation>
    <scope>NUCLEOTIDE SEQUENCE</scope>
</reference>
<evidence type="ECO:0000313" key="1">
    <source>
        <dbReference type="EMBL" id="CAM9964082.1"/>
    </source>
</evidence>
<gene>
    <name evidence="1" type="ORF">MRATA1EN22A_LOCUS10001</name>
</gene>
<dbReference type="Proteomes" id="UP001162501">
    <property type="component" value="Chromosome 20"/>
</dbReference>
<sequence length="377" mass="41552">MLLLPLMLLLLWVGEQGRGSTDTHLAAGSLAQDPKYRLEVQPSVSVQEGLCVHVSCSVSYPQEDWGDSDPAHGYWFWERADSPEDPPVATNNLERAVASETRGRFLLVGDPRAYNCSLDIRDAQRRDTGTYIFRLERGPTVRYSYALNLLSVHVKDAPQELTIRVYQKEGAGPETLDKSQSLSVQEGQFLRLDCVPDSNPPAMISWTRGSLTLSPSNSSNPGVLELPRVELRDHGLYVCRAQHPLGSKEASLSFVVRRSPGPRTGVVWGAVGGAGVTSLLALCLIFPLERAKIYRKKSAARAPSQDGDRPASSPASRGHFSKSWSDSPLDHQTPFLAASTSEKEQELHYASLSFHRPGTHNFQVQDTTEYSEIKIGK</sequence>
<name>A0AC59YSU2_RANTA</name>
<protein>
    <submittedName>
        <fullName evidence="1">Uncharacterized protein</fullName>
    </submittedName>
</protein>
<evidence type="ECO:0000313" key="2">
    <source>
        <dbReference type="Proteomes" id="UP001162501"/>
    </source>
</evidence>
<reference evidence="1" key="1">
    <citation type="submission" date="2023-05" db="EMBL/GenBank/DDBJ databases">
        <authorList>
            <consortium name="ELIXIR-Norway"/>
        </authorList>
    </citation>
    <scope>NUCLEOTIDE SEQUENCE</scope>
</reference>
<organism evidence="1 2">
    <name type="scientific">Rangifer tarandus platyrhynchus</name>
    <name type="common">Svalbard reindeer</name>
    <dbReference type="NCBI Taxonomy" id="3082113"/>
    <lineage>
        <taxon>Eukaryota</taxon>
        <taxon>Metazoa</taxon>
        <taxon>Chordata</taxon>
        <taxon>Craniata</taxon>
        <taxon>Vertebrata</taxon>
        <taxon>Euteleostomi</taxon>
        <taxon>Mammalia</taxon>
        <taxon>Eutheria</taxon>
        <taxon>Laurasiatheria</taxon>
        <taxon>Artiodactyla</taxon>
        <taxon>Ruminantia</taxon>
        <taxon>Pecora</taxon>
        <taxon>Cervidae</taxon>
        <taxon>Odocoileinae</taxon>
        <taxon>Rangifer</taxon>
    </lineage>
</organism>
<dbReference type="EMBL" id="OX596104">
    <property type="protein sequence ID" value="CAM9964082.1"/>
    <property type="molecule type" value="Genomic_DNA"/>
</dbReference>
<proteinExistence type="predicted"/>
<accession>A0AC59YSU2</accession>